<evidence type="ECO:0000313" key="2">
    <source>
        <dbReference type="Proteomes" id="UP000178427"/>
    </source>
</evidence>
<name>A0A1F6EL57_9BACT</name>
<dbReference type="AlphaFoldDB" id="A0A1F6EL57"/>
<dbReference type="Gene3D" id="2.60.120.1140">
    <property type="entry name" value="Protein of unknown function DUF192"/>
    <property type="match status" value="1"/>
</dbReference>
<evidence type="ECO:0008006" key="3">
    <source>
        <dbReference type="Google" id="ProtNLM"/>
    </source>
</evidence>
<dbReference type="InterPro" id="IPR003795">
    <property type="entry name" value="DUF192"/>
</dbReference>
<dbReference type="Proteomes" id="UP000178427">
    <property type="component" value="Unassembled WGS sequence"/>
</dbReference>
<dbReference type="Pfam" id="PF02643">
    <property type="entry name" value="DUF192"/>
    <property type="match status" value="1"/>
</dbReference>
<dbReference type="STRING" id="1798513.A3A40_00535"/>
<dbReference type="PANTHER" id="PTHR37953">
    <property type="entry name" value="UPF0127 PROTEIN MJ1496"/>
    <property type="match status" value="1"/>
</dbReference>
<reference evidence="1 2" key="1">
    <citation type="journal article" date="2016" name="Nat. Commun.">
        <title>Thousands of microbial genomes shed light on interconnected biogeochemical processes in an aquifer system.</title>
        <authorList>
            <person name="Anantharaman K."/>
            <person name="Brown C.T."/>
            <person name="Hug L.A."/>
            <person name="Sharon I."/>
            <person name="Castelle C.J."/>
            <person name="Probst A.J."/>
            <person name="Thomas B.C."/>
            <person name="Singh A."/>
            <person name="Wilkins M.J."/>
            <person name="Karaoz U."/>
            <person name="Brodie E.L."/>
            <person name="Williams K.H."/>
            <person name="Hubbard S.S."/>
            <person name="Banfield J.F."/>
        </authorList>
    </citation>
    <scope>NUCLEOTIDE SEQUENCE [LARGE SCALE GENOMIC DNA]</scope>
</reference>
<evidence type="ECO:0000313" key="1">
    <source>
        <dbReference type="EMBL" id="OGG74062.1"/>
    </source>
</evidence>
<dbReference type="EMBL" id="MFMA01000011">
    <property type="protein sequence ID" value="OGG74062.1"/>
    <property type="molecule type" value="Genomic_DNA"/>
</dbReference>
<protein>
    <recommendedName>
        <fullName evidence="3">DUF192 domain-containing protein</fullName>
    </recommendedName>
</protein>
<sequence length="154" mass="17283">MKRILTVALLLTAIAFLISLVYKPLSIPSLIEEENGSRARTVVLAERTVFVDIADTPEKRSVGLSGHKELAPDEGMLFVFPEDGMHAFWMKDMSFSIDILWISRGGLIVDMQQKVAPETYPAAYVPRKEARYVLELPSGWVERYTVELGDAVQL</sequence>
<comment type="caution">
    <text evidence="1">The sequence shown here is derived from an EMBL/GenBank/DDBJ whole genome shotgun (WGS) entry which is preliminary data.</text>
</comment>
<gene>
    <name evidence="1" type="ORF">A3A40_00535</name>
</gene>
<accession>A0A1F6EL57</accession>
<organism evidence="1 2">
    <name type="scientific">Candidatus Kaiserbacteria bacterium RIFCSPLOWO2_01_FULL_54_20</name>
    <dbReference type="NCBI Taxonomy" id="1798513"/>
    <lineage>
        <taxon>Bacteria</taxon>
        <taxon>Candidatus Kaiseribacteriota</taxon>
    </lineage>
</organism>
<dbReference type="InterPro" id="IPR038695">
    <property type="entry name" value="Saro_0823-like_sf"/>
</dbReference>
<dbReference type="PANTHER" id="PTHR37953:SF1">
    <property type="entry name" value="UPF0127 PROTEIN MJ1496"/>
    <property type="match status" value="1"/>
</dbReference>
<proteinExistence type="predicted"/>